<dbReference type="AlphaFoldDB" id="A0A4Z0H1B2"/>
<proteinExistence type="predicted"/>
<comment type="caution">
    <text evidence="1">The sequence shown here is derived from an EMBL/GenBank/DDBJ whole genome shotgun (WGS) entry which is preliminary data.</text>
</comment>
<dbReference type="RefSeq" id="WP_079479267.1">
    <property type="nucleotide sequence ID" value="NZ_FVYZ01000004.1"/>
</dbReference>
<dbReference type="InterPro" id="IPR011008">
    <property type="entry name" value="Dimeric_a/b-barrel"/>
</dbReference>
<dbReference type="SUPFAM" id="SSF54909">
    <property type="entry name" value="Dimeric alpha+beta barrel"/>
    <property type="match status" value="1"/>
</dbReference>
<organism evidence="1 2">
    <name type="scientific">Halobacillus salinus</name>
    <dbReference type="NCBI Taxonomy" id="192814"/>
    <lineage>
        <taxon>Bacteria</taxon>
        <taxon>Bacillati</taxon>
        <taxon>Bacillota</taxon>
        <taxon>Bacilli</taxon>
        <taxon>Bacillales</taxon>
        <taxon>Bacillaceae</taxon>
        <taxon>Halobacillus</taxon>
    </lineage>
</organism>
<name>A0A4Z0H1B2_9BACI</name>
<dbReference type="Proteomes" id="UP000297982">
    <property type="component" value="Unassembled WGS sequence"/>
</dbReference>
<accession>A0A4Z0H1B2</accession>
<dbReference type="Gene3D" id="3.30.70.100">
    <property type="match status" value="1"/>
</dbReference>
<protein>
    <submittedName>
        <fullName evidence="1">DUF1428 family protein</fullName>
    </submittedName>
</protein>
<reference evidence="1 2" key="1">
    <citation type="journal article" date="2003" name="Int. J. Syst. Evol. Microbiol.">
        <title>Halobacillus salinus sp. nov., isolated from a salt lake on the coast of the East Sea in Korea.</title>
        <authorList>
            <person name="Yoon J.H."/>
            <person name="Kang K.H."/>
            <person name="Park Y.H."/>
        </authorList>
    </citation>
    <scope>NUCLEOTIDE SEQUENCE [LARGE SCALE GENOMIC DNA]</scope>
    <source>
        <strain evidence="1 2">HSL-3</strain>
    </source>
</reference>
<evidence type="ECO:0000313" key="2">
    <source>
        <dbReference type="Proteomes" id="UP000297982"/>
    </source>
</evidence>
<gene>
    <name evidence="1" type="ORF">E4663_02580</name>
</gene>
<keyword evidence="2" id="KW-1185">Reference proteome</keyword>
<evidence type="ECO:0000313" key="1">
    <source>
        <dbReference type="EMBL" id="TGB03910.1"/>
    </source>
</evidence>
<sequence>MFTVVCFFRVKDNKLDSFLKMARQSGEILESHGTLHHHMFFSHETTGRQGSMGMLNLIELDDNEELLMGQTIFKSEEHYHEVMASIGFNDIIHYLNDHIKDIVEMNKVVTSTFNTEGPRKSKSTGQIN</sequence>
<dbReference type="STRING" id="192814.GCA_900166575_00828"/>
<dbReference type="EMBL" id="SRJC01000001">
    <property type="protein sequence ID" value="TGB03910.1"/>
    <property type="molecule type" value="Genomic_DNA"/>
</dbReference>
<dbReference type="OrthoDB" id="2968431at2"/>